<reference evidence="3 4" key="1">
    <citation type="journal article" date="2017" name="Int. J. Syst. Evol. Microbiol.">
        <title>Ramlibacter alkalitolerans sp. nov., alkali-tolerant bacterium isolated from soil of ginseng.</title>
        <authorList>
            <person name="Lee D.H."/>
            <person name="Cha C.J."/>
        </authorList>
    </citation>
    <scope>NUCLEOTIDE SEQUENCE [LARGE SCALE GENOMIC DNA]</scope>
    <source>
        <strain evidence="3 4">KACC 19305</strain>
    </source>
</reference>
<comment type="caution">
    <text evidence="3">The sequence shown here is derived from an EMBL/GenBank/DDBJ whole genome shotgun (WGS) entry which is preliminary data.</text>
</comment>
<feature type="signal peptide" evidence="2">
    <location>
        <begin position="1"/>
        <end position="25"/>
    </location>
</feature>
<evidence type="ECO:0000256" key="1">
    <source>
        <dbReference type="ARBA" id="ARBA00006987"/>
    </source>
</evidence>
<organism evidence="3 4">
    <name type="scientific">Ramlibacter alkalitolerans</name>
    <dbReference type="NCBI Taxonomy" id="2039631"/>
    <lineage>
        <taxon>Bacteria</taxon>
        <taxon>Pseudomonadati</taxon>
        <taxon>Pseudomonadota</taxon>
        <taxon>Betaproteobacteria</taxon>
        <taxon>Burkholderiales</taxon>
        <taxon>Comamonadaceae</taxon>
        <taxon>Ramlibacter</taxon>
    </lineage>
</organism>
<comment type="similarity">
    <text evidence="1">Belongs to the UPF0065 (bug) family.</text>
</comment>
<dbReference type="InterPro" id="IPR042100">
    <property type="entry name" value="Bug_dom1"/>
</dbReference>
<dbReference type="CDD" id="cd13578">
    <property type="entry name" value="PBP2_Bug27"/>
    <property type="match status" value="1"/>
</dbReference>
<evidence type="ECO:0000313" key="4">
    <source>
        <dbReference type="Proteomes" id="UP000622707"/>
    </source>
</evidence>
<keyword evidence="2" id="KW-0732">Signal</keyword>
<gene>
    <name evidence="3" type="ORF">JI746_17595</name>
</gene>
<dbReference type="PANTHER" id="PTHR42928:SF5">
    <property type="entry name" value="BLR1237 PROTEIN"/>
    <property type="match status" value="1"/>
</dbReference>
<evidence type="ECO:0000313" key="3">
    <source>
        <dbReference type="EMBL" id="MBL0426932.1"/>
    </source>
</evidence>
<dbReference type="InterPro" id="IPR005064">
    <property type="entry name" value="BUG"/>
</dbReference>
<evidence type="ECO:0000256" key="2">
    <source>
        <dbReference type="SAM" id="SignalP"/>
    </source>
</evidence>
<dbReference type="Gene3D" id="3.40.190.150">
    <property type="entry name" value="Bordetella uptake gene, domain 1"/>
    <property type="match status" value="1"/>
</dbReference>
<protein>
    <submittedName>
        <fullName evidence="3">Tripartite tricarboxylate transporter substrate binding protein</fullName>
    </submittedName>
</protein>
<proteinExistence type="inferred from homology"/>
<dbReference type="Proteomes" id="UP000622707">
    <property type="component" value="Unassembled WGS sequence"/>
</dbReference>
<sequence length="323" mass="34328">MSSSPNRRVILAAIAAMAWGTGAFAQGDTPLRLVVTFPPGGSTDIAARIIQPELARRIGRPVVVDNKPGAASQVATSFVAKAPPDGNTLLVSFDTHAINPIAKPKLPYDTFKDFAGVTLAVRFPLVIGASASVTAKDLRGFLEDARRQPAKFSYASTGVGSMNHLVMEDIKRRANVFVLHVPYSGGGPAVQAVLGDVSQLTLLSFAALKGQIAGGKIKPLAVTGARRLPELPDVPTVAESGFPGFEAYSWIGIFAPAGTPPETLRKLTDEFRATLNSPEVHSKLTQAGFEVMATDGPGVERHARQEYERWSAFVRSTGLKLED</sequence>
<feature type="chain" id="PRO_5045598280" evidence="2">
    <location>
        <begin position="26"/>
        <end position="323"/>
    </location>
</feature>
<dbReference type="EMBL" id="JAEQND010000009">
    <property type="protein sequence ID" value="MBL0426932.1"/>
    <property type="molecule type" value="Genomic_DNA"/>
</dbReference>
<dbReference type="RefSeq" id="WP_201691345.1">
    <property type="nucleotide sequence ID" value="NZ_JAEQND010000009.1"/>
</dbReference>
<dbReference type="Gene3D" id="3.40.190.10">
    <property type="entry name" value="Periplasmic binding protein-like II"/>
    <property type="match status" value="1"/>
</dbReference>
<dbReference type="Pfam" id="PF03401">
    <property type="entry name" value="TctC"/>
    <property type="match status" value="1"/>
</dbReference>
<keyword evidence="4" id="KW-1185">Reference proteome</keyword>
<dbReference type="PIRSF" id="PIRSF017082">
    <property type="entry name" value="YflP"/>
    <property type="match status" value="1"/>
</dbReference>
<accession>A0ABS1JRQ6</accession>
<name>A0ABS1JRQ6_9BURK</name>
<dbReference type="PANTHER" id="PTHR42928">
    <property type="entry name" value="TRICARBOXYLATE-BINDING PROTEIN"/>
    <property type="match status" value="1"/>
</dbReference>